<feature type="compositionally biased region" description="Basic and acidic residues" evidence="2">
    <location>
        <begin position="59"/>
        <end position="72"/>
    </location>
</feature>
<proteinExistence type="inferred from homology"/>
<organism evidence="4 5">
    <name type="scientific">Actinacidiphila yanglinensis</name>
    <dbReference type="NCBI Taxonomy" id="310779"/>
    <lineage>
        <taxon>Bacteria</taxon>
        <taxon>Bacillati</taxon>
        <taxon>Actinomycetota</taxon>
        <taxon>Actinomycetes</taxon>
        <taxon>Kitasatosporales</taxon>
        <taxon>Streptomycetaceae</taxon>
        <taxon>Actinacidiphila</taxon>
    </lineage>
</organism>
<sequence length="274" mass="27783">MRRNVTAGADGSATALAACEWAAREAELHGASLRIVHAVAPLPGRTTVTNPTDPTPRPKTADRLGSETEDRVRSGFPDLPVVTDEVAARPVDALVDAAGDTEMLVVGSHGTGTIATLLGSVGRGVAGRAPCPVVLVPEDADGGGDVVLGLDLDRTADRAIAFACDEAAARGGALRVVHGRSARRGGPSGAAEQEGADTEEEAFAKRLAPWRAKYPGVRMMGEAALGGGARDLADAALDASLVVLDRGNHKGADQIGTVAEAVLKSSATPVAVVP</sequence>
<feature type="domain" description="UspA" evidence="3">
    <location>
        <begin position="1"/>
        <end position="137"/>
    </location>
</feature>
<evidence type="ECO:0000256" key="2">
    <source>
        <dbReference type="SAM" id="MobiDB-lite"/>
    </source>
</evidence>
<dbReference type="SUPFAM" id="SSF52402">
    <property type="entry name" value="Adenine nucleotide alpha hydrolases-like"/>
    <property type="match status" value="2"/>
</dbReference>
<dbReference type="Gene3D" id="3.40.50.620">
    <property type="entry name" value="HUPs"/>
    <property type="match status" value="2"/>
</dbReference>
<evidence type="ECO:0000313" key="4">
    <source>
        <dbReference type="EMBL" id="SEG87587.1"/>
    </source>
</evidence>
<feature type="region of interest" description="Disordered" evidence="2">
    <location>
        <begin position="43"/>
        <end position="72"/>
    </location>
</feature>
<comment type="similarity">
    <text evidence="1">Belongs to the universal stress protein A family.</text>
</comment>
<dbReference type="InterPro" id="IPR006015">
    <property type="entry name" value="Universal_stress_UspA"/>
</dbReference>
<feature type="domain" description="UspA" evidence="3">
    <location>
        <begin position="146"/>
        <end position="274"/>
    </location>
</feature>
<gene>
    <name evidence="4" type="ORF">SAMN05216223_118122</name>
</gene>
<dbReference type="EMBL" id="FNVU01000018">
    <property type="protein sequence ID" value="SEG87587.1"/>
    <property type="molecule type" value="Genomic_DNA"/>
</dbReference>
<dbReference type="Proteomes" id="UP000236754">
    <property type="component" value="Unassembled WGS sequence"/>
</dbReference>
<dbReference type="OrthoDB" id="4867015at2"/>
<dbReference type="RefSeq" id="WP_160145150.1">
    <property type="nucleotide sequence ID" value="NZ_FNVU01000018.1"/>
</dbReference>
<evidence type="ECO:0000313" key="5">
    <source>
        <dbReference type="Proteomes" id="UP000236754"/>
    </source>
</evidence>
<evidence type="ECO:0000256" key="1">
    <source>
        <dbReference type="ARBA" id="ARBA00008791"/>
    </source>
</evidence>
<keyword evidence="5" id="KW-1185">Reference proteome</keyword>
<dbReference type="InterPro" id="IPR014729">
    <property type="entry name" value="Rossmann-like_a/b/a_fold"/>
</dbReference>
<evidence type="ECO:0000259" key="3">
    <source>
        <dbReference type="Pfam" id="PF00582"/>
    </source>
</evidence>
<dbReference type="AlphaFoldDB" id="A0A1H6DQD6"/>
<reference evidence="4 5" key="1">
    <citation type="submission" date="2016-10" db="EMBL/GenBank/DDBJ databases">
        <authorList>
            <person name="de Groot N.N."/>
        </authorList>
    </citation>
    <scope>NUCLEOTIDE SEQUENCE [LARGE SCALE GENOMIC DNA]</scope>
    <source>
        <strain evidence="4 5">CGMCC 4.2023</strain>
    </source>
</reference>
<dbReference type="InterPro" id="IPR006016">
    <property type="entry name" value="UspA"/>
</dbReference>
<protein>
    <submittedName>
        <fullName evidence="4">Nucleotide-binding universal stress protein, UspA family</fullName>
    </submittedName>
</protein>
<dbReference type="PANTHER" id="PTHR46268:SF6">
    <property type="entry name" value="UNIVERSAL STRESS PROTEIN UP12"/>
    <property type="match status" value="1"/>
</dbReference>
<dbReference type="PRINTS" id="PR01438">
    <property type="entry name" value="UNVRSLSTRESS"/>
</dbReference>
<feature type="region of interest" description="Disordered" evidence="2">
    <location>
        <begin position="180"/>
        <end position="199"/>
    </location>
</feature>
<name>A0A1H6DQD6_9ACTN</name>
<dbReference type="Pfam" id="PF00582">
    <property type="entry name" value="Usp"/>
    <property type="match status" value="2"/>
</dbReference>
<accession>A0A1H6DQD6</accession>
<dbReference type="PANTHER" id="PTHR46268">
    <property type="entry name" value="STRESS RESPONSE PROTEIN NHAX"/>
    <property type="match status" value="1"/>
</dbReference>